<keyword evidence="1" id="KW-0812">Transmembrane</keyword>
<organism evidence="2 3">
    <name type="scientific">Methanolobus profundi</name>
    <dbReference type="NCBI Taxonomy" id="487685"/>
    <lineage>
        <taxon>Archaea</taxon>
        <taxon>Methanobacteriati</taxon>
        <taxon>Methanobacteriota</taxon>
        <taxon>Stenosarchaea group</taxon>
        <taxon>Methanomicrobia</taxon>
        <taxon>Methanosarcinales</taxon>
        <taxon>Methanosarcinaceae</taxon>
        <taxon>Methanolobus</taxon>
    </lineage>
</organism>
<keyword evidence="1" id="KW-0472">Membrane</keyword>
<evidence type="ECO:0000256" key="1">
    <source>
        <dbReference type="SAM" id="Phobius"/>
    </source>
</evidence>
<dbReference type="AlphaFoldDB" id="A0A1I4SSF7"/>
<keyword evidence="3" id="KW-1185">Reference proteome</keyword>
<dbReference type="STRING" id="487685.SAMN04488696_1989"/>
<evidence type="ECO:0000313" key="2">
    <source>
        <dbReference type="EMBL" id="SFM67372.1"/>
    </source>
</evidence>
<reference evidence="3" key="1">
    <citation type="submission" date="2016-10" db="EMBL/GenBank/DDBJ databases">
        <authorList>
            <person name="Varghese N."/>
            <person name="Submissions S."/>
        </authorList>
    </citation>
    <scope>NUCLEOTIDE SEQUENCE [LARGE SCALE GENOMIC DNA]</scope>
    <source>
        <strain evidence="3">Mob M</strain>
    </source>
</reference>
<name>A0A1I4SSF7_9EURY</name>
<gene>
    <name evidence="2" type="ORF">SAMN04488696_1989</name>
</gene>
<dbReference type="InterPro" id="IPR056613">
    <property type="entry name" value="DUF7287"/>
</dbReference>
<feature type="transmembrane region" description="Helical" evidence="1">
    <location>
        <begin position="12"/>
        <end position="34"/>
    </location>
</feature>
<protein>
    <submittedName>
        <fullName evidence="2">Uncharacterized protein</fullName>
    </submittedName>
</protein>
<dbReference type="OrthoDB" id="125215at2157"/>
<proteinExistence type="predicted"/>
<keyword evidence="1" id="KW-1133">Transmembrane helix</keyword>
<accession>A0A1I4SSF7</accession>
<evidence type="ECO:0000313" key="3">
    <source>
        <dbReference type="Proteomes" id="UP000198535"/>
    </source>
</evidence>
<dbReference type="RefSeq" id="WP_091936485.1">
    <property type="nucleotide sequence ID" value="NZ_FOUJ01000004.1"/>
</dbReference>
<sequence length="155" mass="17414">MDDQGQMNIDYIIGISIFLMGIIFVFSYTSGMFVPFQSNSDEITLIADRISTNMVEQTLSAEETGTTNLLDGVKVSDFFAQFTLNYEDTIDHFGLNGTYLRYDLNMTIENETDTMYAAGRTLPQNMNIGQTKRIVLIRDDSTGNVSTATLSVRVW</sequence>
<dbReference type="Pfam" id="PF23958">
    <property type="entry name" value="DUF7287"/>
    <property type="match status" value="1"/>
</dbReference>
<dbReference type="Proteomes" id="UP000198535">
    <property type="component" value="Unassembled WGS sequence"/>
</dbReference>
<dbReference type="EMBL" id="FOUJ01000004">
    <property type="protein sequence ID" value="SFM67372.1"/>
    <property type="molecule type" value="Genomic_DNA"/>
</dbReference>